<dbReference type="EMBL" id="JBBAYM010000013">
    <property type="protein sequence ID" value="MEI5611600.1"/>
    <property type="molecule type" value="Genomic_DNA"/>
</dbReference>
<evidence type="ECO:0000259" key="10">
    <source>
        <dbReference type="PROSITE" id="PS51884"/>
    </source>
</evidence>
<feature type="compositionally biased region" description="Polar residues" evidence="8">
    <location>
        <begin position="260"/>
        <end position="271"/>
    </location>
</feature>
<feature type="region of interest" description="Disordered" evidence="8">
    <location>
        <begin position="215"/>
        <end position="276"/>
    </location>
</feature>
<dbReference type="InterPro" id="IPR006311">
    <property type="entry name" value="TAT_signal"/>
</dbReference>
<evidence type="ECO:0000256" key="6">
    <source>
        <dbReference type="ARBA" id="ARBA00023087"/>
    </source>
</evidence>
<keyword evidence="12" id="KW-1185">Reference proteome</keyword>
<keyword evidence="2" id="KW-0134">Cell wall</keyword>
<evidence type="ECO:0000256" key="4">
    <source>
        <dbReference type="ARBA" id="ARBA00022729"/>
    </source>
</evidence>
<dbReference type="Proteomes" id="UP001365781">
    <property type="component" value="Unassembled WGS sequence"/>
</dbReference>
<evidence type="ECO:0000256" key="1">
    <source>
        <dbReference type="ARBA" id="ARBA00004191"/>
    </source>
</evidence>
<evidence type="ECO:0000256" key="7">
    <source>
        <dbReference type="PROSITE-ProRule" id="PRU01232"/>
    </source>
</evidence>
<feature type="chain" id="PRO_5046748483" evidence="9">
    <location>
        <begin position="29"/>
        <end position="314"/>
    </location>
</feature>
<dbReference type="InterPro" id="IPR005528">
    <property type="entry name" value="ChpA-H"/>
</dbReference>
<evidence type="ECO:0000313" key="12">
    <source>
        <dbReference type="Proteomes" id="UP001365781"/>
    </source>
</evidence>
<feature type="compositionally biased region" description="Gly residues" evidence="8">
    <location>
        <begin position="79"/>
        <end position="101"/>
    </location>
</feature>
<accession>A0ABU8GEK5</accession>
<feature type="domain" description="Chaplin" evidence="10">
    <location>
        <begin position="109"/>
        <end position="149"/>
    </location>
</feature>
<keyword evidence="4 9" id="KW-0732">Signal</keyword>
<evidence type="ECO:0000313" key="11">
    <source>
        <dbReference type="EMBL" id="MEI5611600.1"/>
    </source>
</evidence>
<keyword evidence="5" id="KW-0130">Cell adhesion</keyword>
<dbReference type="PROSITE" id="PS51884">
    <property type="entry name" value="CHAPLIN"/>
    <property type="match status" value="3"/>
</dbReference>
<keyword evidence="3" id="KW-0964">Secreted</keyword>
<evidence type="ECO:0000256" key="5">
    <source>
        <dbReference type="ARBA" id="ARBA00022889"/>
    </source>
</evidence>
<reference evidence="11 12" key="1">
    <citation type="submission" date="2024-03" db="EMBL/GenBank/DDBJ databases">
        <title>First Report of Pectobacterium brasiliscabiei causing potato scab in china.</title>
        <authorList>
            <person name="Handique U."/>
        </authorList>
    </citation>
    <scope>NUCLEOTIDE SEQUENCE [LARGE SCALE GENOMIC DNA]</scope>
    <source>
        <strain evidence="11 12">ZRIMU1503</strain>
    </source>
</reference>
<comment type="subcellular location">
    <subcellularLocation>
        <location evidence="1">Secreted</location>
        <location evidence="1">Cell wall</location>
    </subcellularLocation>
</comment>
<evidence type="ECO:0000256" key="8">
    <source>
        <dbReference type="SAM" id="MobiDB-lite"/>
    </source>
</evidence>
<evidence type="ECO:0000256" key="2">
    <source>
        <dbReference type="ARBA" id="ARBA00022512"/>
    </source>
</evidence>
<dbReference type="RefSeq" id="WP_336540008.1">
    <property type="nucleotide sequence ID" value="NZ_JBBAYL010000006.1"/>
</dbReference>
<dbReference type="PROSITE" id="PS51318">
    <property type="entry name" value="TAT"/>
    <property type="match status" value="1"/>
</dbReference>
<name>A0ABU8GEK5_9ACTN</name>
<organism evidence="11 12">
    <name type="scientific">Streptomyces brasiliscabiei</name>
    <dbReference type="NCBI Taxonomy" id="2736302"/>
    <lineage>
        <taxon>Bacteria</taxon>
        <taxon>Bacillati</taxon>
        <taxon>Actinomycetota</taxon>
        <taxon>Actinomycetes</taxon>
        <taxon>Kitasatosporales</taxon>
        <taxon>Streptomycetaceae</taxon>
        <taxon>Streptomyces</taxon>
    </lineage>
</organism>
<feature type="domain" description="Chaplin" evidence="10">
    <location>
        <begin position="175"/>
        <end position="215"/>
    </location>
</feature>
<dbReference type="Pfam" id="PF03777">
    <property type="entry name" value="ChpA-C"/>
    <property type="match status" value="3"/>
</dbReference>
<feature type="signal peptide" evidence="9">
    <location>
        <begin position="1"/>
        <end position="28"/>
    </location>
</feature>
<keyword evidence="6 7" id="KW-0034">Amyloid</keyword>
<gene>
    <name evidence="11" type="ORF">WB403_20790</name>
</gene>
<feature type="region of interest" description="Disordered" evidence="8">
    <location>
        <begin position="79"/>
        <end position="117"/>
    </location>
</feature>
<comment type="caution">
    <text evidence="11">The sequence shown here is derived from an EMBL/GenBank/DDBJ whole genome shotgun (WGS) entry which is preliminary data.</text>
</comment>
<feature type="compositionally biased region" description="Polar residues" evidence="8">
    <location>
        <begin position="169"/>
        <end position="184"/>
    </location>
</feature>
<evidence type="ECO:0000256" key="3">
    <source>
        <dbReference type="ARBA" id="ARBA00022525"/>
    </source>
</evidence>
<feature type="domain" description="Chaplin" evidence="10">
    <location>
        <begin position="39"/>
        <end position="79"/>
    </location>
</feature>
<evidence type="ECO:0000256" key="9">
    <source>
        <dbReference type="SAM" id="SignalP"/>
    </source>
</evidence>
<proteinExistence type="predicted"/>
<feature type="region of interest" description="Disordered" evidence="8">
    <location>
        <begin position="158"/>
        <end position="184"/>
    </location>
</feature>
<protein>
    <submittedName>
        <fullName evidence="11">Chaplin</fullName>
    </submittedName>
</protein>
<sequence length="314" mass="29713">MRQVTRKGLMTVAAASGVFAAASGAAHADAGAQGSATNSPGVLSGNTVQAPVEAEVNVCGNTVSVVGLLNPAAGNKCSNGGGGKHARGGGPGGGGHGGGSQASGHASDSPGVASGNHIQVPVHVPVNVCGNSVNVLGVANPATGNDCYNGGGGHGDDGYGSSHGGSQADGHTSGSPGVGSGNTVQVPVDVPVNLCGNNISVIGIGNGVFGNDCGNPGGGGAPETPDGGHQNPPGDSEEASPQVPTKPVRPGKPDGEVSRGDTNTPGTQSVSRPDGAAQLAQTGAELPLGLALPLGAGALIGGALIYRKARAAAL</sequence>